<name>A0A6A5SPJ8_9PLEO</name>
<dbReference type="Proteomes" id="UP000800038">
    <property type="component" value="Unassembled WGS sequence"/>
</dbReference>
<organism evidence="1 2">
    <name type="scientific">Clathrospora elynae</name>
    <dbReference type="NCBI Taxonomy" id="706981"/>
    <lineage>
        <taxon>Eukaryota</taxon>
        <taxon>Fungi</taxon>
        <taxon>Dikarya</taxon>
        <taxon>Ascomycota</taxon>
        <taxon>Pezizomycotina</taxon>
        <taxon>Dothideomycetes</taxon>
        <taxon>Pleosporomycetidae</taxon>
        <taxon>Pleosporales</taxon>
        <taxon>Diademaceae</taxon>
        <taxon>Clathrospora</taxon>
    </lineage>
</organism>
<dbReference type="AlphaFoldDB" id="A0A6A5SPJ8"/>
<evidence type="ECO:0000313" key="1">
    <source>
        <dbReference type="EMBL" id="KAF1941429.1"/>
    </source>
</evidence>
<dbReference type="EMBL" id="ML976047">
    <property type="protein sequence ID" value="KAF1941429.1"/>
    <property type="molecule type" value="Genomic_DNA"/>
</dbReference>
<protein>
    <submittedName>
        <fullName evidence="1">Uncharacterized protein</fullName>
    </submittedName>
</protein>
<sequence length="170" mass="18870">FITIDNCTQRAEALTAMAGESATGTELLNQWIVDPGSNTHVFNSEAWQGWRKTNDNPERQCVNAGNSRTIISAWGTMELVACTPNGLQTLELTHVAYVEGFLTSVLGLARCCTESIHFDSGRDVLYMRQPSNVIAQLEYNGGHWLIDAEPLYWPPLSVFQPQLNTFGVSY</sequence>
<dbReference type="OrthoDB" id="3792448at2759"/>
<accession>A0A6A5SPJ8</accession>
<proteinExistence type="predicted"/>
<keyword evidence="2" id="KW-1185">Reference proteome</keyword>
<reference evidence="1" key="1">
    <citation type="journal article" date="2020" name="Stud. Mycol.">
        <title>101 Dothideomycetes genomes: a test case for predicting lifestyles and emergence of pathogens.</title>
        <authorList>
            <person name="Haridas S."/>
            <person name="Albert R."/>
            <person name="Binder M."/>
            <person name="Bloem J."/>
            <person name="Labutti K."/>
            <person name="Salamov A."/>
            <person name="Andreopoulos B."/>
            <person name="Baker S."/>
            <person name="Barry K."/>
            <person name="Bills G."/>
            <person name="Bluhm B."/>
            <person name="Cannon C."/>
            <person name="Castanera R."/>
            <person name="Culley D."/>
            <person name="Daum C."/>
            <person name="Ezra D."/>
            <person name="Gonzalez J."/>
            <person name="Henrissat B."/>
            <person name="Kuo A."/>
            <person name="Liang C."/>
            <person name="Lipzen A."/>
            <person name="Lutzoni F."/>
            <person name="Magnuson J."/>
            <person name="Mondo S."/>
            <person name="Nolan M."/>
            <person name="Ohm R."/>
            <person name="Pangilinan J."/>
            <person name="Park H.-J."/>
            <person name="Ramirez L."/>
            <person name="Alfaro M."/>
            <person name="Sun H."/>
            <person name="Tritt A."/>
            <person name="Yoshinaga Y."/>
            <person name="Zwiers L.-H."/>
            <person name="Turgeon B."/>
            <person name="Goodwin S."/>
            <person name="Spatafora J."/>
            <person name="Crous P."/>
            <person name="Grigoriev I."/>
        </authorList>
    </citation>
    <scope>NUCLEOTIDE SEQUENCE</scope>
    <source>
        <strain evidence="1">CBS 161.51</strain>
    </source>
</reference>
<feature type="non-terminal residue" evidence="1">
    <location>
        <position position="1"/>
    </location>
</feature>
<gene>
    <name evidence="1" type="ORF">EJ02DRAFT_322618</name>
</gene>
<feature type="non-terminal residue" evidence="1">
    <location>
        <position position="170"/>
    </location>
</feature>
<evidence type="ECO:0000313" key="2">
    <source>
        <dbReference type="Proteomes" id="UP000800038"/>
    </source>
</evidence>